<feature type="domain" description="NAD/GMP synthase" evidence="3">
    <location>
        <begin position="21"/>
        <end position="90"/>
    </location>
</feature>
<evidence type="ECO:0000256" key="1">
    <source>
        <dbReference type="ARBA" id="ARBA00022598"/>
    </source>
</evidence>
<evidence type="ECO:0000259" key="3">
    <source>
        <dbReference type="Pfam" id="PF02540"/>
    </source>
</evidence>
<dbReference type="GO" id="GO:0006163">
    <property type="term" value="P:purine nucleotide metabolic process"/>
    <property type="evidence" value="ECO:0007669"/>
    <property type="project" value="UniProtKB-ARBA"/>
</dbReference>
<dbReference type="AlphaFoldDB" id="A0A1S7LNP8"/>
<dbReference type="PANTHER" id="PTHR43169">
    <property type="entry name" value="EXSB FAMILY PROTEIN"/>
    <property type="match status" value="1"/>
</dbReference>
<sequence length="277" mass="30656">MTDKGPSPVDTAPLEQILQRFDHLLIAFSGGVDSTLLLAEALRVLGRDRVLALTALSPTLPAAEQQEAAQLAEQLGANHLQLPTQEMQRSAFVTNGPDRCYHCKSALFDLCDQVIHQQSEPNRWQVAYGANQDDLGEHRPGMDAARERGIHAPFLELAWGKTTIRARSHELALATANKAPFACLSSRFPTHTPITVDHLAQVEQAEIVLRQAGFRLFRVRFEGAKARVELGQQELSRLADPQLKQQLTQQIEKTGFLHVFFDPQGYRPGGANPSSQK</sequence>
<dbReference type="Gene3D" id="3.40.50.620">
    <property type="entry name" value="HUPs"/>
    <property type="match status" value="1"/>
</dbReference>
<dbReference type="GO" id="GO:0016783">
    <property type="term" value="F:sulfurtransferase activity"/>
    <property type="evidence" value="ECO:0007669"/>
    <property type="project" value="InterPro"/>
</dbReference>
<dbReference type="InterPro" id="IPR022310">
    <property type="entry name" value="NAD/GMP_synthase"/>
</dbReference>
<dbReference type="SUPFAM" id="SSF52402">
    <property type="entry name" value="Adenine nucleotide alpha hydrolases-like"/>
    <property type="match status" value="1"/>
</dbReference>
<evidence type="ECO:0000256" key="2">
    <source>
        <dbReference type="PIRSR" id="PIRSR006661-1"/>
    </source>
</evidence>
<dbReference type="InterPro" id="IPR005232">
    <property type="entry name" value="LarE"/>
</dbReference>
<dbReference type="Pfam" id="PF02540">
    <property type="entry name" value="NAD_synthase"/>
    <property type="match status" value="1"/>
</dbReference>
<name>A0A1S7LNP8_MAGMO</name>
<dbReference type="InterPro" id="IPR014729">
    <property type="entry name" value="Rossmann-like_a/b/a_fold"/>
</dbReference>
<accession>A0A1S7LNP8</accession>
<proteinExistence type="predicted"/>
<protein>
    <recommendedName>
        <fullName evidence="3">NAD/GMP synthase domain-containing protein</fullName>
    </recommendedName>
</protein>
<feature type="active site" description="Nucleophile and sulfur donor" evidence="2">
    <location>
        <position position="183"/>
    </location>
</feature>
<evidence type="ECO:0000313" key="4">
    <source>
        <dbReference type="EMBL" id="CRH07774.1"/>
    </source>
</evidence>
<dbReference type="PANTHER" id="PTHR43169:SF2">
    <property type="entry name" value="NAD_GMP SYNTHASE DOMAIN-CONTAINING PROTEIN"/>
    <property type="match status" value="1"/>
</dbReference>
<dbReference type="GO" id="GO:0016874">
    <property type="term" value="F:ligase activity"/>
    <property type="evidence" value="ECO:0007669"/>
    <property type="project" value="UniProtKB-KW"/>
</dbReference>
<organism evidence="4">
    <name type="scientific">Magnetococcus massalia (strain MO-1)</name>
    <dbReference type="NCBI Taxonomy" id="451514"/>
    <lineage>
        <taxon>Bacteria</taxon>
        <taxon>Pseudomonadati</taxon>
        <taxon>Pseudomonadota</taxon>
        <taxon>Magnetococcia</taxon>
        <taxon>Magnetococcales</taxon>
        <taxon>Magnetococcaceae</taxon>
        <taxon>Magnetococcus</taxon>
    </lineage>
</organism>
<dbReference type="EMBL" id="LO017727">
    <property type="protein sequence ID" value="CRH07774.1"/>
    <property type="molecule type" value="Genomic_DNA"/>
</dbReference>
<gene>
    <name evidence="4" type="ORF">MAGMO_3641</name>
</gene>
<dbReference type="CDD" id="cd01990">
    <property type="entry name" value="LarE-like"/>
    <property type="match status" value="1"/>
</dbReference>
<dbReference type="NCBIfam" id="TIGR00268">
    <property type="entry name" value="ATP-dependent sacrificial sulfur transferase LarE"/>
    <property type="match status" value="1"/>
</dbReference>
<dbReference type="InterPro" id="IPR052188">
    <property type="entry name" value="Ni-pincer_cofactor_biosynth"/>
</dbReference>
<keyword evidence="1" id="KW-0436">Ligase</keyword>
<dbReference type="PIRSF" id="PIRSF006661">
    <property type="entry name" value="PP-lp_UCP006661"/>
    <property type="match status" value="1"/>
</dbReference>
<reference evidence="4" key="1">
    <citation type="submission" date="2015-04" db="EMBL/GenBank/DDBJ databases">
        <authorList>
            <person name="Syromyatnikov M.Y."/>
            <person name="Popov V.N."/>
        </authorList>
    </citation>
    <scope>NUCLEOTIDE SEQUENCE</scope>
    <source>
        <strain evidence="4">MO-1</strain>
    </source>
</reference>